<comment type="caution">
    <text evidence="1">The sequence shown here is derived from an EMBL/GenBank/DDBJ whole genome shotgun (WGS) entry which is preliminary data.</text>
</comment>
<organism evidence="1 2">
    <name type="scientific">Potamilus streckersoni</name>
    <dbReference type="NCBI Taxonomy" id="2493646"/>
    <lineage>
        <taxon>Eukaryota</taxon>
        <taxon>Metazoa</taxon>
        <taxon>Spiralia</taxon>
        <taxon>Lophotrochozoa</taxon>
        <taxon>Mollusca</taxon>
        <taxon>Bivalvia</taxon>
        <taxon>Autobranchia</taxon>
        <taxon>Heteroconchia</taxon>
        <taxon>Palaeoheterodonta</taxon>
        <taxon>Unionida</taxon>
        <taxon>Unionoidea</taxon>
        <taxon>Unionidae</taxon>
        <taxon>Ambleminae</taxon>
        <taxon>Lampsilini</taxon>
        <taxon>Potamilus</taxon>
    </lineage>
</organism>
<keyword evidence="2" id="KW-1185">Reference proteome</keyword>
<evidence type="ECO:0000313" key="1">
    <source>
        <dbReference type="EMBL" id="KAK3608389.1"/>
    </source>
</evidence>
<proteinExistence type="predicted"/>
<protein>
    <submittedName>
        <fullName evidence="1">Uncharacterized protein</fullName>
    </submittedName>
</protein>
<reference evidence="1" key="1">
    <citation type="journal article" date="2021" name="Genome Biol. Evol.">
        <title>A High-Quality Reference Genome for a Parasitic Bivalve with Doubly Uniparental Inheritance (Bivalvia: Unionida).</title>
        <authorList>
            <person name="Smith C.H."/>
        </authorList>
    </citation>
    <scope>NUCLEOTIDE SEQUENCE</scope>
    <source>
        <strain evidence="1">CHS0354</strain>
    </source>
</reference>
<dbReference type="Proteomes" id="UP001195483">
    <property type="component" value="Unassembled WGS sequence"/>
</dbReference>
<accession>A0AAE0TEA1</accession>
<sequence>MRYDPFPGISLLRSYESIRYTDHHTKQDMEDWMEILYRKKELKAISNSDAKGDRAAEIVTKEDQLEKARAAKEKQHEEDRLVVLETVVRVCCAYEGAQAGTCRRTIVKDHATGVYKASRARSKW</sequence>
<gene>
    <name evidence="1" type="ORF">CHS0354_035386</name>
</gene>
<evidence type="ECO:0000313" key="2">
    <source>
        <dbReference type="Proteomes" id="UP001195483"/>
    </source>
</evidence>
<dbReference type="EMBL" id="JAEAOA010002070">
    <property type="protein sequence ID" value="KAK3608389.1"/>
    <property type="molecule type" value="Genomic_DNA"/>
</dbReference>
<name>A0AAE0TEA1_9BIVA</name>
<reference evidence="1" key="2">
    <citation type="journal article" date="2021" name="Genome Biol. Evol.">
        <title>Developing a high-quality reference genome for a parasitic bivalve with doubly uniparental inheritance (Bivalvia: Unionida).</title>
        <authorList>
            <person name="Smith C.H."/>
        </authorList>
    </citation>
    <scope>NUCLEOTIDE SEQUENCE</scope>
    <source>
        <strain evidence="1">CHS0354</strain>
        <tissue evidence="1">Mantle</tissue>
    </source>
</reference>
<dbReference type="AlphaFoldDB" id="A0AAE0TEA1"/>
<reference evidence="1" key="3">
    <citation type="submission" date="2023-05" db="EMBL/GenBank/DDBJ databases">
        <authorList>
            <person name="Smith C.H."/>
        </authorList>
    </citation>
    <scope>NUCLEOTIDE SEQUENCE</scope>
    <source>
        <strain evidence="1">CHS0354</strain>
        <tissue evidence="1">Mantle</tissue>
    </source>
</reference>